<dbReference type="InterPro" id="IPR035965">
    <property type="entry name" value="PAS-like_dom_sf"/>
</dbReference>
<dbReference type="Pfam" id="PF00072">
    <property type="entry name" value="Response_reg"/>
    <property type="match status" value="1"/>
</dbReference>
<dbReference type="InterPro" id="IPR001789">
    <property type="entry name" value="Sig_transdc_resp-reg_receiver"/>
</dbReference>
<dbReference type="Proteomes" id="UP000000939">
    <property type="component" value="Chromosome"/>
</dbReference>
<evidence type="ECO:0000256" key="6">
    <source>
        <dbReference type="PROSITE-ProRule" id="PRU00169"/>
    </source>
</evidence>
<dbReference type="PANTHER" id="PTHR48111">
    <property type="entry name" value="REGULATOR OF RPOS"/>
    <property type="match status" value="1"/>
</dbReference>
<dbReference type="PANTHER" id="PTHR48111:SF1">
    <property type="entry name" value="TWO-COMPONENT RESPONSE REGULATOR ORR33"/>
    <property type="match status" value="1"/>
</dbReference>
<keyword evidence="7" id="KW-0175">Coiled coil</keyword>
<dbReference type="STRING" id="572480.Arnit_0600"/>
<dbReference type="NCBIfam" id="TIGR00229">
    <property type="entry name" value="sensory_box"/>
    <property type="match status" value="1"/>
</dbReference>
<dbReference type="InterPro" id="IPR013655">
    <property type="entry name" value="PAS_fold_3"/>
</dbReference>
<feature type="coiled-coil region" evidence="7">
    <location>
        <begin position="279"/>
        <end position="413"/>
    </location>
</feature>
<dbReference type="SMART" id="SM00448">
    <property type="entry name" value="REC"/>
    <property type="match status" value="1"/>
</dbReference>
<evidence type="ECO:0000259" key="8">
    <source>
        <dbReference type="PROSITE" id="PS50110"/>
    </source>
</evidence>
<dbReference type="CDD" id="cd00130">
    <property type="entry name" value="PAS"/>
    <property type="match status" value="1"/>
</dbReference>
<dbReference type="Gene3D" id="3.30.450.20">
    <property type="entry name" value="PAS domain"/>
    <property type="match status" value="1"/>
</dbReference>
<dbReference type="PROSITE" id="PS50112">
    <property type="entry name" value="PAS"/>
    <property type="match status" value="1"/>
</dbReference>
<gene>
    <name evidence="11" type="ordered locus">Arnit_0600</name>
</gene>
<evidence type="ECO:0000256" key="5">
    <source>
        <dbReference type="ARBA" id="ARBA00023163"/>
    </source>
</evidence>
<dbReference type="EMBL" id="CP001999">
    <property type="protein sequence ID" value="ADG92265.1"/>
    <property type="molecule type" value="Genomic_DNA"/>
</dbReference>
<dbReference type="InterPro" id="IPR011006">
    <property type="entry name" value="CheY-like_superfamily"/>
</dbReference>
<dbReference type="GO" id="GO:0000156">
    <property type="term" value="F:phosphorelay response regulator activity"/>
    <property type="evidence" value="ECO:0007669"/>
    <property type="project" value="TreeGrafter"/>
</dbReference>
<keyword evidence="2" id="KW-0902">Two-component regulatory system</keyword>
<evidence type="ECO:0000256" key="4">
    <source>
        <dbReference type="ARBA" id="ARBA00023125"/>
    </source>
</evidence>
<feature type="domain" description="PAS" evidence="9">
    <location>
        <begin position="166"/>
        <end position="217"/>
    </location>
</feature>
<sequence length="422" mass="49779" precursor="true">MDDDEDWLSEQKYNIIYVEDDEQVRINFQEIFQDFFKEVYVASDGVEALEVFNKLTLENKRIDAIISDLNMPNMNGIALLKNIRAVNEDIPFYFTTAYSDENNLLEVIRLNVTAYFIKPIDISVMVKKVIKDAHKYNQNQIIEKQKDELERYLAAIDNVAIISKTDLKGNITFANDFFCDISKYKREELLGKPHNIVRHPDSSKEIFRNLWETIQKGETWNGKIKNLAKDGSIYYVNSTVIPIFDELGSEIVEYVGIRFLTTEEENSKREFRKKVIENMQQSKKKEIEYINQIRELQREIKSNTKPDLSMYLDQMDNMKRKNGQLKAQINQYDKEIIAIRKKNEELIDSANNKVSKSVFALRKIKSENDKLVKDFKELENEIELKKDVILDLQKRLEERNKRIEDLLDVISLRDKELKEQSK</sequence>
<dbReference type="SMART" id="SM00091">
    <property type="entry name" value="PAS"/>
    <property type="match status" value="1"/>
</dbReference>
<reference evidence="11 12" key="1">
    <citation type="journal article" date="2010" name="Stand. Genomic Sci.">
        <title>Complete genome sequence of Arcobacter nitrofigilis type strain (CI).</title>
        <authorList>
            <person name="Pati A."/>
            <person name="Gronow S."/>
            <person name="Lapidus A."/>
            <person name="Copeland A."/>
            <person name="Glavina Del Rio T."/>
            <person name="Nolan M."/>
            <person name="Lucas S."/>
            <person name="Tice H."/>
            <person name="Cheng J.F."/>
            <person name="Han C."/>
            <person name="Chertkov O."/>
            <person name="Bruce D."/>
            <person name="Tapia R."/>
            <person name="Goodwin L."/>
            <person name="Pitluck S."/>
            <person name="Liolios K."/>
            <person name="Ivanova N."/>
            <person name="Mavromatis K."/>
            <person name="Chen A."/>
            <person name="Palaniappan K."/>
            <person name="Land M."/>
            <person name="Hauser L."/>
            <person name="Chang Y.J."/>
            <person name="Jeffries C.D."/>
            <person name="Detter J.C."/>
            <person name="Rohde M."/>
            <person name="Goker M."/>
            <person name="Bristow J."/>
            <person name="Eisen J.A."/>
            <person name="Markowitz V."/>
            <person name="Hugenholtz P."/>
            <person name="Klenk H.P."/>
            <person name="Kyrpides N.C."/>
        </authorList>
    </citation>
    <scope>NUCLEOTIDE SEQUENCE [LARGE SCALE GENOMIC DNA]</scope>
    <source>
        <strain evidence="12">ATCC 33309 / DSM 7299 / CCUG 15893 / LMG 7604 / NCTC 12251 / CI</strain>
    </source>
</reference>
<proteinExistence type="predicted"/>
<dbReference type="SUPFAM" id="SSF52172">
    <property type="entry name" value="CheY-like"/>
    <property type="match status" value="1"/>
</dbReference>
<evidence type="ECO:0000259" key="9">
    <source>
        <dbReference type="PROSITE" id="PS50112"/>
    </source>
</evidence>
<feature type="domain" description="Response regulatory" evidence="8">
    <location>
        <begin position="14"/>
        <end position="133"/>
    </location>
</feature>
<keyword evidence="12" id="KW-1185">Reference proteome</keyword>
<accession>D5V232</accession>
<evidence type="ECO:0000256" key="7">
    <source>
        <dbReference type="SAM" id="Coils"/>
    </source>
</evidence>
<evidence type="ECO:0000256" key="1">
    <source>
        <dbReference type="ARBA" id="ARBA00022553"/>
    </source>
</evidence>
<dbReference type="GO" id="GO:0005829">
    <property type="term" value="C:cytosol"/>
    <property type="evidence" value="ECO:0007669"/>
    <property type="project" value="TreeGrafter"/>
</dbReference>
<name>D5V232_ARCNC</name>
<evidence type="ECO:0000313" key="12">
    <source>
        <dbReference type="Proteomes" id="UP000000939"/>
    </source>
</evidence>
<dbReference type="GO" id="GO:0006355">
    <property type="term" value="P:regulation of DNA-templated transcription"/>
    <property type="evidence" value="ECO:0007669"/>
    <property type="project" value="TreeGrafter"/>
</dbReference>
<dbReference type="eggNOG" id="COG0745">
    <property type="taxonomic scope" value="Bacteria"/>
</dbReference>
<dbReference type="HOGENOM" id="CLU_626490_0_0_7"/>
<feature type="modified residue" description="4-aspartylphosphate" evidence="6">
    <location>
        <position position="68"/>
    </location>
</feature>
<dbReference type="PROSITE" id="PS50113">
    <property type="entry name" value="PAC"/>
    <property type="match status" value="1"/>
</dbReference>
<evidence type="ECO:0000256" key="2">
    <source>
        <dbReference type="ARBA" id="ARBA00023012"/>
    </source>
</evidence>
<dbReference type="CDD" id="cd00156">
    <property type="entry name" value="REC"/>
    <property type="match status" value="1"/>
</dbReference>
<dbReference type="GO" id="GO:0032993">
    <property type="term" value="C:protein-DNA complex"/>
    <property type="evidence" value="ECO:0007669"/>
    <property type="project" value="TreeGrafter"/>
</dbReference>
<dbReference type="InterPro" id="IPR000700">
    <property type="entry name" value="PAS-assoc_C"/>
</dbReference>
<keyword evidence="1 6" id="KW-0597">Phosphoprotein</keyword>
<organism evidence="11 12">
    <name type="scientific">Arcobacter nitrofigilis (strain ATCC 33309 / DSM 7299 / CCUG 15893 / LMG 7604 / NCTC 12251 / CI)</name>
    <name type="common">Campylobacter nitrofigilis</name>
    <dbReference type="NCBI Taxonomy" id="572480"/>
    <lineage>
        <taxon>Bacteria</taxon>
        <taxon>Pseudomonadati</taxon>
        <taxon>Campylobacterota</taxon>
        <taxon>Epsilonproteobacteria</taxon>
        <taxon>Campylobacterales</taxon>
        <taxon>Arcobacteraceae</taxon>
        <taxon>Arcobacter</taxon>
    </lineage>
</organism>
<dbReference type="InterPro" id="IPR039420">
    <property type="entry name" value="WalR-like"/>
</dbReference>
<dbReference type="OrthoDB" id="5347550at2"/>
<dbReference type="GO" id="GO:0000976">
    <property type="term" value="F:transcription cis-regulatory region binding"/>
    <property type="evidence" value="ECO:0007669"/>
    <property type="project" value="TreeGrafter"/>
</dbReference>
<keyword evidence="5" id="KW-0804">Transcription</keyword>
<evidence type="ECO:0000259" key="10">
    <source>
        <dbReference type="PROSITE" id="PS50113"/>
    </source>
</evidence>
<dbReference type="SUPFAM" id="SSF55785">
    <property type="entry name" value="PYP-like sensor domain (PAS domain)"/>
    <property type="match status" value="1"/>
</dbReference>
<dbReference type="KEGG" id="ant:Arnit_0600"/>
<evidence type="ECO:0000313" key="11">
    <source>
        <dbReference type="EMBL" id="ADG92265.1"/>
    </source>
</evidence>
<dbReference type="Gene3D" id="3.40.50.2300">
    <property type="match status" value="1"/>
</dbReference>
<keyword evidence="3" id="KW-0805">Transcription regulation</keyword>
<dbReference type="InterPro" id="IPR000014">
    <property type="entry name" value="PAS"/>
</dbReference>
<protein>
    <submittedName>
        <fullName evidence="11">Putative PAS/PAC sensor protein</fullName>
    </submittedName>
</protein>
<keyword evidence="4" id="KW-0238">DNA-binding</keyword>
<evidence type="ECO:0000256" key="3">
    <source>
        <dbReference type="ARBA" id="ARBA00023015"/>
    </source>
</evidence>
<dbReference type="PROSITE" id="PS50110">
    <property type="entry name" value="RESPONSE_REGULATORY"/>
    <property type="match status" value="1"/>
</dbReference>
<feature type="domain" description="PAC" evidence="10">
    <location>
        <begin position="218"/>
        <end position="273"/>
    </location>
</feature>
<dbReference type="AlphaFoldDB" id="D5V232"/>
<dbReference type="Pfam" id="PF08447">
    <property type="entry name" value="PAS_3"/>
    <property type="match status" value="1"/>
</dbReference>
<dbReference type="RefSeq" id="WP_013134410.1">
    <property type="nucleotide sequence ID" value="NC_014166.1"/>
</dbReference>